<comment type="caution">
    <text evidence="3">The sequence shown here is derived from an EMBL/GenBank/DDBJ whole genome shotgun (WGS) entry which is preliminary data.</text>
</comment>
<dbReference type="AlphaFoldDB" id="A0AAV2I406"/>
<feature type="compositionally biased region" description="Polar residues" evidence="2">
    <location>
        <begin position="297"/>
        <end position="306"/>
    </location>
</feature>
<keyword evidence="4" id="KW-1185">Reference proteome</keyword>
<feature type="region of interest" description="Disordered" evidence="2">
    <location>
        <begin position="252"/>
        <end position="343"/>
    </location>
</feature>
<gene>
    <name evidence="3" type="ORF">GSLYS_00014405001</name>
</gene>
<feature type="compositionally biased region" description="Low complexity" evidence="2">
    <location>
        <begin position="375"/>
        <end position="397"/>
    </location>
</feature>
<dbReference type="Proteomes" id="UP001497497">
    <property type="component" value="Unassembled WGS sequence"/>
</dbReference>
<evidence type="ECO:0000256" key="2">
    <source>
        <dbReference type="SAM" id="MobiDB-lite"/>
    </source>
</evidence>
<evidence type="ECO:0000313" key="4">
    <source>
        <dbReference type="Proteomes" id="UP001497497"/>
    </source>
</evidence>
<organism evidence="3 4">
    <name type="scientific">Lymnaea stagnalis</name>
    <name type="common">Great pond snail</name>
    <name type="synonym">Helix stagnalis</name>
    <dbReference type="NCBI Taxonomy" id="6523"/>
    <lineage>
        <taxon>Eukaryota</taxon>
        <taxon>Metazoa</taxon>
        <taxon>Spiralia</taxon>
        <taxon>Lophotrochozoa</taxon>
        <taxon>Mollusca</taxon>
        <taxon>Gastropoda</taxon>
        <taxon>Heterobranchia</taxon>
        <taxon>Euthyneura</taxon>
        <taxon>Panpulmonata</taxon>
        <taxon>Hygrophila</taxon>
        <taxon>Lymnaeoidea</taxon>
        <taxon>Lymnaeidae</taxon>
        <taxon>Lymnaea</taxon>
    </lineage>
</organism>
<feature type="coiled-coil region" evidence="1">
    <location>
        <begin position="151"/>
        <end position="245"/>
    </location>
</feature>
<dbReference type="EMBL" id="CAXITT010000399">
    <property type="protein sequence ID" value="CAL1540756.1"/>
    <property type="molecule type" value="Genomic_DNA"/>
</dbReference>
<name>A0AAV2I406_LYMST</name>
<reference evidence="3 4" key="1">
    <citation type="submission" date="2024-04" db="EMBL/GenBank/DDBJ databases">
        <authorList>
            <consortium name="Genoscope - CEA"/>
            <person name="William W."/>
        </authorList>
    </citation>
    <scope>NUCLEOTIDE SEQUENCE [LARGE SCALE GENOMIC DNA]</scope>
</reference>
<keyword evidence="1" id="KW-0175">Coiled coil</keyword>
<feature type="compositionally biased region" description="Low complexity" evidence="2">
    <location>
        <begin position="307"/>
        <end position="328"/>
    </location>
</feature>
<proteinExistence type="predicted"/>
<accession>A0AAV2I406</accession>
<feature type="region of interest" description="Disordered" evidence="2">
    <location>
        <begin position="366"/>
        <end position="397"/>
    </location>
</feature>
<protein>
    <submittedName>
        <fullName evidence="3">Uncharacterized protein</fullName>
    </submittedName>
</protein>
<evidence type="ECO:0000256" key="1">
    <source>
        <dbReference type="SAM" id="Coils"/>
    </source>
</evidence>
<feature type="compositionally biased region" description="Polar residues" evidence="2">
    <location>
        <begin position="25"/>
        <end position="49"/>
    </location>
</feature>
<evidence type="ECO:0000313" key="3">
    <source>
        <dbReference type="EMBL" id="CAL1540756.1"/>
    </source>
</evidence>
<sequence length="397" mass="45655">MSTKGPSSSSSTAHVPDVDGEETNATEPILTLTSDDICSLNNDEPPSNVSEDDIDVKSLNALKHIFTETSTMTDVYPDTKYSAGLVSTECSVAQTMTEFINFESSSTQTEHTIDDDSSESAFQIVEIWPEAVCAQTASVSVQAEMDARKVYQQTERLQQKHQMALKRLQKKFLAIRRRCQKEAQELKQSDRRKNEFLSKLQLSLPNLQKEKSSLMAERASIDKQFEDEKKKNRELVGRLTRLNQQFYRLGQVQQQPPPPPIHWRQQYQHQPYPPPTTRPHCDPTNHLNHPKPGHLQPTHQQANMPHQQLQQKVQQQSTLLQNQVRGNNPVPPPNQPQLQNQQQQLIQQQQLLHQQRLPIFQLFNKSFCPPHHENQQPLQQPQAQQQHSQQHPKMQQP</sequence>
<feature type="region of interest" description="Disordered" evidence="2">
    <location>
        <begin position="1"/>
        <end position="51"/>
    </location>
</feature>